<feature type="binding site" evidence="14">
    <location>
        <position position="64"/>
    </location>
    <ligand>
        <name>L-threonine</name>
        <dbReference type="ChEBI" id="CHEBI:57926"/>
    </ligand>
</feature>
<evidence type="ECO:0000259" key="15">
    <source>
        <dbReference type="PROSITE" id="PS51163"/>
    </source>
</evidence>
<dbReference type="AlphaFoldDB" id="A0A432ZFI9"/>
<proteinExistence type="inferred from homology"/>
<dbReference type="InterPro" id="IPR005145">
    <property type="entry name" value="Sua5_C"/>
</dbReference>
<dbReference type="InterPro" id="IPR017945">
    <property type="entry name" value="DHBP_synth_RibB-like_a/b_dom"/>
</dbReference>
<dbReference type="GO" id="GO:0003725">
    <property type="term" value="F:double-stranded RNA binding"/>
    <property type="evidence" value="ECO:0007669"/>
    <property type="project" value="UniProtKB-UniRule"/>
</dbReference>
<dbReference type="EC" id="2.7.7.87" evidence="3 13"/>
<evidence type="ECO:0000313" key="17">
    <source>
        <dbReference type="Proteomes" id="UP000288279"/>
    </source>
</evidence>
<evidence type="ECO:0000256" key="7">
    <source>
        <dbReference type="ARBA" id="ARBA00022694"/>
    </source>
</evidence>
<keyword evidence="5 13" id="KW-0963">Cytoplasm</keyword>
<feature type="binding site" evidence="14">
    <location>
        <position position="138"/>
    </location>
    <ligand>
        <name>L-threonine</name>
        <dbReference type="ChEBI" id="CHEBI:57926"/>
    </ligand>
</feature>
<organism evidence="16 17">
    <name type="scientific">Pseudidiomarina taiwanensis</name>
    <dbReference type="NCBI Taxonomy" id="337250"/>
    <lineage>
        <taxon>Bacteria</taxon>
        <taxon>Pseudomonadati</taxon>
        <taxon>Pseudomonadota</taxon>
        <taxon>Gammaproteobacteria</taxon>
        <taxon>Alteromonadales</taxon>
        <taxon>Idiomarinaceae</taxon>
        <taxon>Pseudidiomarina</taxon>
    </lineage>
</organism>
<sequence length="329" mass="36068">MTLLLNAKRQADVERAAAILQAGGTVAVPTETVYGLAANAADPAAIHKVFQAKNRPTNHPLIVHIGTIEQLSDWACEIPELAYQLAQQCWPGPLTLLLKRHPRVSTLVTGGQDSVAIRMPAHPVLRQLLAEHRLAVVAPSANRHQQLSPTRASDVMAQLNGRIDAVLDGGQCPVGIESTILDLRMVEQGQAPQILRPGPLSARYLSQLLKREVQTLAQHNVAVAGNQSRHYQPKTPLYWWHPGQALEPRQHLLSWQPLAQVAAEQQTCLGSQAQAYAQALYATLADLDQAEFDCIWVQPLPLEQAIGSDQQQIWQAVQNRLVRAVQATD</sequence>
<keyword evidence="10 13" id="KW-0067">ATP-binding</keyword>
<evidence type="ECO:0000256" key="5">
    <source>
        <dbReference type="ARBA" id="ARBA00022490"/>
    </source>
</evidence>
<dbReference type="GO" id="GO:0061710">
    <property type="term" value="F:L-threonylcarbamoyladenylate synthase"/>
    <property type="evidence" value="ECO:0007669"/>
    <property type="project" value="UniProtKB-EC"/>
</dbReference>
<dbReference type="InterPro" id="IPR006070">
    <property type="entry name" value="Sua5-like_dom"/>
</dbReference>
<dbReference type="GO" id="GO:0006450">
    <property type="term" value="P:regulation of translational fidelity"/>
    <property type="evidence" value="ECO:0007669"/>
    <property type="project" value="TreeGrafter"/>
</dbReference>
<feature type="binding site" evidence="14">
    <location>
        <position position="148"/>
    </location>
    <ligand>
        <name>ATP</name>
        <dbReference type="ChEBI" id="CHEBI:30616"/>
    </ligand>
</feature>
<dbReference type="FunFam" id="3.90.870.10:FF:000009">
    <property type="entry name" value="Threonylcarbamoyl-AMP synthase, putative"/>
    <property type="match status" value="1"/>
</dbReference>
<evidence type="ECO:0000256" key="8">
    <source>
        <dbReference type="ARBA" id="ARBA00022695"/>
    </source>
</evidence>
<dbReference type="NCBIfam" id="TIGR00057">
    <property type="entry name" value="L-threonylcarbamoyladenylate synthase"/>
    <property type="match status" value="1"/>
</dbReference>
<dbReference type="Pfam" id="PF01300">
    <property type="entry name" value="Sua5_yciO_yrdC"/>
    <property type="match status" value="1"/>
</dbReference>
<evidence type="ECO:0000256" key="1">
    <source>
        <dbReference type="ARBA" id="ARBA00004496"/>
    </source>
</evidence>
<dbReference type="InterPro" id="IPR038385">
    <property type="entry name" value="Sua5/YwlC_C"/>
</dbReference>
<evidence type="ECO:0000256" key="2">
    <source>
        <dbReference type="ARBA" id="ARBA00007663"/>
    </source>
</evidence>
<feature type="binding site" evidence="14">
    <location>
        <position position="140"/>
    </location>
    <ligand>
        <name>ATP</name>
        <dbReference type="ChEBI" id="CHEBI:30616"/>
    </ligand>
</feature>
<evidence type="ECO:0000256" key="10">
    <source>
        <dbReference type="ARBA" id="ARBA00022840"/>
    </source>
</evidence>
<dbReference type="PANTHER" id="PTHR17490">
    <property type="entry name" value="SUA5"/>
    <property type="match status" value="1"/>
</dbReference>
<feature type="binding site" evidence="14">
    <location>
        <position position="32"/>
    </location>
    <ligand>
        <name>L-threonine</name>
        <dbReference type="ChEBI" id="CHEBI:57926"/>
    </ligand>
</feature>
<dbReference type="InterPro" id="IPR010923">
    <property type="entry name" value="T(6)A37_SUA5"/>
</dbReference>
<dbReference type="Gene3D" id="3.90.870.10">
    <property type="entry name" value="DHBP synthase"/>
    <property type="match status" value="1"/>
</dbReference>
<keyword evidence="7 13" id="KW-0819">tRNA processing</keyword>
<dbReference type="GO" id="GO:0005737">
    <property type="term" value="C:cytoplasm"/>
    <property type="evidence" value="ECO:0007669"/>
    <property type="project" value="UniProtKB-SubCell"/>
</dbReference>
<keyword evidence="9 13" id="KW-0547">Nucleotide-binding</keyword>
<reference evidence="16 17" key="1">
    <citation type="journal article" date="2011" name="Front. Microbiol.">
        <title>Genomic signatures of strain selection and enhancement in Bacillus atrophaeus var. globigii, a historical biowarfare simulant.</title>
        <authorList>
            <person name="Gibbons H.S."/>
            <person name="Broomall S.M."/>
            <person name="McNew L.A."/>
            <person name="Daligault H."/>
            <person name="Chapman C."/>
            <person name="Bruce D."/>
            <person name="Karavis M."/>
            <person name="Krepps M."/>
            <person name="McGregor P.A."/>
            <person name="Hong C."/>
            <person name="Park K.H."/>
            <person name="Akmal A."/>
            <person name="Feldman A."/>
            <person name="Lin J.S."/>
            <person name="Chang W.E."/>
            <person name="Higgs B.W."/>
            <person name="Demirev P."/>
            <person name="Lindquist J."/>
            <person name="Liem A."/>
            <person name="Fochler E."/>
            <person name="Read T.D."/>
            <person name="Tapia R."/>
            <person name="Johnson S."/>
            <person name="Bishop-Lilly K.A."/>
            <person name="Detter C."/>
            <person name="Han C."/>
            <person name="Sozhamannan S."/>
            <person name="Rosenzweig C.N."/>
            <person name="Skowronski E.W."/>
        </authorList>
    </citation>
    <scope>NUCLEOTIDE SEQUENCE [LARGE SCALE GENOMIC DNA]</scope>
    <source>
        <strain evidence="16 17">PIT1</strain>
    </source>
</reference>
<gene>
    <name evidence="16" type="ORF">CWI83_07420</name>
</gene>
<name>A0A432ZFI9_9GAMM</name>
<evidence type="ECO:0000256" key="13">
    <source>
        <dbReference type="PIRNR" id="PIRNR004930"/>
    </source>
</evidence>
<protein>
    <recommendedName>
        <fullName evidence="4 13">Threonylcarbamoyl-AMP synthase</fullName>
        <shortName evidence="13">TC-AMP synthase</shortName>
        <ecNumber evidence="3 13">2.7.7.87</ecNumber>
    </recommendedName>
    <alternativeName>
        <fullName evidence="11 13">L-threonylcarbamoyladenylate synthase</fullName>
    </alternativeName>
</protein>
<keyword evidence="6 13" id="KW-0808">Transferase</keyword>
<evidence type="ECO:0000256" key="6">
    <source>
        <dbReference type="ARBA" id="ARBA00022679"/>
    </source>
</evidence>
<evidence type="ECO:0000256" key="14">
    <source>
        <dbReference type="PIRSR" id="PIRSR004930-1"/>
    </source>
</evidence>
<dbReference type="Proteomes" id="UP000288279">
    <property type="component" value="Unassembled WGS sequence"/>
</dbReference>
<keyword evidence="8 13" id="KW-0548">Nucleotidyltransferase</keyword>
<comment type="function">
    <text evidence="13">Required for the formation of a threonylcarbamoyl group on adenosine at position 37 (t(6)A37) in tRNAs that read codons beginning with adenine.</text>
</comment>
<dbReference type="GO" id="GO:0005524">
    <property type="term" value="F:ATP binding"/>
    <property type="evidence" value="ECO:0007669"/>
    <property type="project" value="UniProtKB-UniRule"/>
</dbReference>
<feature type="binding site" evidence="14">
    <location>
        <position position="196"/>
    </location>
    <ligand>
        <name>ATP</name>
        <dbReference type="ChEBI" id="CHEBI:30616"/>
    </ligand>
</feature>
<dbReference type="SUPFAM" id="SSF55821">
    <property type="entry name" value="YrdC/RibB"/>
    <property type="match status" value="1"/>
</dbReference>
<keyword evidence="17" id="KW-1185">Reference proteome</keyword>
<feature type="binding site" evidence="14">
    <location>
        <position position="118"/>
    </location>
    <ligand>
        <name>ATP</name>
        <dbReference type="ChEBI" id="CHEBI:30616"/>
    </ligand>
</feature>
<evidence type="ECO:0000256" key="12">
    <source>
        <dbReference type="ARBA" id="ARBA00048366"/>
    </source>
</evidence>
<dbReference type="Pfam" id="PF03481">
    <property type="entry name" value="Sua5_C"/>
    <property type="match status" value="1"/>
</dbReference>
<feature type="binding site" evidence="14">
    <location>
        <position position="55"/>
    </location>
    <ligand>
        <name>ATP</name>
        <dbReference type="ChEBI" id="CHEBI:30616"/>
    </ligand>
</feature>
<comment type="catalytic activity">
    <reaction evidence="12 13">
        <text>L-threonine + hydrogencarbonate + ATP = L-threonylcarbamoyladenylate + diphosphate + H2O</text>
        <dbReference type="Rhea" id="RHEA:36407"/>
        <dbReference type="ChEBI" id="CHEBI:15377"/>
        <dbReference type="ChEBI" id="CHEBI:17544"/>
        <dbReference type="ChEBI" id="CHEBI:30616"/>
        <dbReference type="ChEBI" id="CHEBI:33019"/>
        <dbReference type="ChEBI" id="CHEBI:57926"/>
        <dbReference type="ChEBI" id="CHEBI:73682"/>
        <dbReference type="EC" id="2.7.7.87"/>
    </reaction>
</comment>
<dbReference type="GO" id="GO:0008033">
    <property type="term" value="P:tRNA processing"/>
    <property type="evidence" value="ECO:0007669"/>
    <property type="project" value="UniProtKB-KW"/>
</dbReference>
<feature type="domain" description="YrdC-like" evidence="15">
    <location>
        <begin position="10"/>
        <end position="200"/>
    </location>
</feature>
<dbReference type="EMBL" id="PIQG01000003">
    <property type="protein sequence ID" value="RUO76745.1"/>
    <property type="molecule type" value="Genomic_DNA"/>
</dbReference>
<dbReference type="PIRSF" id="PIRSF004930">
    <property type="entry name" value="Tln_factor_SUA5"/>
    <property type="match status" value="1"/>
</dbReference>
<evidence type="ECO:0000256" key="9">
    <source>
        <dbReference type="ARBA" id="ARBA00022741"/>
    </source>
</evidence>
<dbReference type="Gene3D" id="3.40.50.11030">
    <property type="entry name" value="Threonylcarbamoyl-AMP synthase, C-terminal domain"/>
    <property type="match status" value="1"/>
</dbReference>
<dbReference type="PROSITE" id="PS51163">
    <property type="entry name" value="YRDC"/>
    <property type="match status" value="1"/>
</dbReference>
<feature type="binding site" evidence="14">
    <location>
        <position position="231"/>
    </location>
    <ligand>
        <name>ATP</name>
        <dbReference type="ChEBI" id="CHEBI:30616"/>
    </ligand>
</feature>
<comment type="similarity">
    <text evidence="2 13">Belongs to the SUA5 family.</text>
</comment>
<evidence type="ECO:0000313" key="16">
    <source>
        <dbReference type="EMBL" id="RUO76745.1"/>
    </source>
</evidence>
<comment type="caution">
    <text evidence="16">The sequence shown here is derived from an EMBL/GenBank/DDBJ whole genome shotgun (WGS) entry which is preliminary data.</text>
</comment>
<dbReference type="PANTHER" id="PTHR17490:SF16">
    <property type="entry name" value="THREONYLCARBAMOYL-AMP SYNTHASE"/>
    <property type="match status" value="1"/>
</dbReference>
<dbReference type="GO" id="GO:0000049">
    <property type="term" value="F:tRNA binding"/>
    <property type="evidence" value="ECO:0007669"/>
    <property type="project" value="TreeGrafter"/>
</dbReference>
<evidence type="ECO:0000256" key="11">
    <source>
        <dbReference type="ARBA" id="ARBA00029774"/>
    </source>
</evidence>
<dbReference type="RefSeq" id="WP_126827664.1">
    <property type="nucleotide sequence ID" value="NZ_PIQG01000003.1"/>
</dbReference>
<comment type="subcellular location">
    <subcellularLocation>
        <location evidence="1 13">Cytoplasm</location>
    </subcellularLocation>
</comment>
<evidence type="ECO:0000256" key="4">
    <source>
        <dbReference type="ARBA" id="ARBA00015492"/>
    </source>
</evidence>
<accession>A0A432ZFI9</accession>
<evidence type="ECO:0000256" key="3">
    <source>
        <dbReference type="ARBA" id="ARBA00012584"/>
    </source>
</evidence>
<dbReference type="InterPro" id="IPR050156">
    <property type="entry name" value="TC-AMP_synthase_SUA5"/>
</dbReference>
<dbReference type="OrthoDB" id="9814580at2"/>
<feature type="binding site" evidence="14">
    <location>
        <position position="178"/>
    </location>
    <ligand>
        <name>L-threonine</name>
        <dbReference type="ChEBI" id="CHEBI:57926"/>
    </ligand>
</feature>